<dbReference type="CDD" id="cd00041">
    <property type="entry name" value="CUB"/>
    <property type="match status" value="1"/>
</dbReference>
<comment type="caution">
    <text evidence="2">Lacks conserved residue(s) required for the propagation of feature annotation.</text>
</comment>
<evidence type="ECO:0000256" key="2">
    <source>
        <dbReference type="PROSITE-ProRule" id="PRU00059"/>
    </source>
</evidence>
<evidence type="ECO:0000259" key="3">
    <source>
        <dbReference type="PROSITE" id="PS01180"/>
    </source>
</evidence>
<proteinExistence type="predicted"/>
<keyword evidence="1" id="KW-1015">Disulfide bond</keyword>
<dbReference type="EMBL" id="UYRT01085452">
    <property type="protein sequence ID" value="VDN30159.1"/>
    <property type="molecule type" value="Genomic_DNA"/>
</dbReference>
<dbReference type="PROSITE" id="PS01180">
    <property type="entry name" value="CUB"/>
    <property type="match status" value="1"/>
</dbReference>
<name>A0A3P7QIS8_9BILA</name>
<dbReference type="InterPro" id="IPR053207">
    <property type="entry name" value="Non-NMDA_GluR_Accessory"/>
</dbReference>
<gene>
    <name evidence="4" type="ORF">GPUH_LOCUS17631</name>
</gene>
<reference evidence="4 5" key="1">
    <citation type="submission" date="2018-11" db="EMBL/GenBank/DDBJ databases">
        <authorList>
            <consortium name="Pathogen Informatics"/>
        </authorList>
    </citation>
    <scope>NUCLEOTIDE SEQUENCE [LARGE SCALE GENOMIC DNA]</scope>
</reference>
<protein>
    <recommendedName>
        <fullName evidence="3">CUB domain-containing protein</fullName>
    </recommendedName>
</protein>
<evidence type="ECO:0000313" key="4">
    <source>
        <dbReference type="EMBL" id="VDN30159.1"/>
    </source>
</evidence>
<dbReference type="Pfam" id="PF00431">
    <property type="entry name" value="CUB"/>
    <property type="match status" value="1"/>
</dbReference>
<dbReference type="AlphaFoldDB" id="A0A3P7QIS8"/>
<evidence type="ECO:0000313" key="5">
    <source>
        <dbReference type="Proteomes" id="UP000271098"/>
    </source>
</evidence>
<dbReference type="GO" id="GO:0005886">
    <property type="term" value="C:plasma membrane"/>
    <property type="evidence" value="ECO:0007669"/>
    <property type="project" value="TreeGrafter"/>
</dbReference>
<sequence length="307" mass="35322">MEPASSYFDEDLRYLRFCGGHSSKKTFDGEIQSPGFPALYPKNVTCNWLIRVDPGKKIYIRVRYLELSPTMAECERASLYVIDGYRYESPDLMRKDEGSQVKFCGSQLYYTEEGMKSYMSTGNRLIVKFVTKDSPSPSLLAKYEDEGKPIGFRLVWTEVDDQLSDGQGFACKGGELCIDNGQNICASRSQLCIDKSLTCNGIHNCAENDHSDEQDLILWQRARIRRRVEKRKREQLEAATITDSNGKNAVVWEPTNCRITDLDSPSIQQHCPHRNLCQHHHHHHHQQQQQQNHFILPEMNTFRSALL</sequence>
<dbReference type="OrthoDB" id="10020456at2759"/>
<dbReference type="SUPFAM" id="SSF49854">
    <property type="entry name" value="Spermadhesin, CUB domain"/>
    <property type="match status" value="1"/>
</dbReference>
<dbReference type="Gene3D" id="2.60.120.290">
    <property type="entry name" value="Spermadhesin, CUB domain"/>
    <property type="match status" value="1"/>
</dbReference>
<evidence type="ECO:0000256" key="1">
    <source>
        <dbReference type="ARBA" id="ARBA00023157"/>
    </source>
</evidence>
<dbReference type="InterPro" id="IPR000859">
    <property type="entry name" value="CUB_dom"/>
</dbReference>
<organism evidence="4 5">
    <name type="scientific">Gongylonema pulchrum</name>
    <dbReference type="NCBI Taxonomy" id="637853"/>
    <lineage>
        <taxon>Eukaryota</taxon>
        <taxon>Metazoa</taxon>
        <taxon>Ecdysozoa</taxon>
        <taxon>Nematoda</taxon>
        <taxon>Chromadorea</taxon>
        <taxon>Rhabditida</taxon>
        <taxon>Spirurina</taxon>
        <taxon>Spiruromorpha</taxon>
        <taxon>Spiruroidea</taxon>
        <taxon>Gongylonematidae</taxon>
        <taxon>Gongylonema</taxon>
    </lineage>
</organism>
<dbReference type="Proteomes" id="UP000271098">
    <property type="component" value="Unassembled WGS sequence"/>
</dbReference>
<keyword evidence="5" id="KW-1185">Reference proteome</keyword>
<dbReference type="PANTHER" id="PTHR47537">
    <property type="entry name" value="CUBILIN"/>
    <property type="match status" value="1"/>
</dbReference>
<dbReference type="SMART" id="SM00042">
    <property type="entry name" value="CUB"/>
    <property type="match status" value="1"/>
</dbReference>
<dbReference type="InterPro" id="IPR035914">
    <property type="entry name" value="Sperma_CUB_dom_sf"/>
</dbReference>
<dbReference type="PANTHER" id="PTHR47537:SF5">
    <property type="entry name" value="CUB DOMAIN-CONTAINING PROTEIN"/>
    <property type="match status" value="1"/>
</dbReference>
<feature type="domain" description="CUB" evidence="3">
    <location>
        <begin position="18"/>
        <end position="159"/>
    </location>
</feature>
<accession>A0A3P7QIS8</accession>